<keyword evidence="3 5" id="KW-1133">Transmembrane helix</keyword>
<keyword evidence="7" id="KW-1185">Reference proteome</keyword>
<gene>
    <name evidence="6" type="ORF">FQU76_31680</name>
</gene>
<dbReference type="InterPro" id="IPR044878">
    <property type="entry name" value="UbiA_sf"/>
</dbReference>
<evidence type="ECO:0000256" key="1">
    <source>
        <dbReference type="ARBA" id="ARBA00004141"/>
    </source>
</evidence>
<dbReference type="GO" id="GO:0016020">
    <property type="term" value="C:membrane"/>
    <property type="evidence" value="ECO:0007669"/>
    <property type="project" value="UniProtKB-SubCell"/>
</dbReference>
<dbReference type="AlphaFoldDB" id="A0A5B8JQW4"/>
<dbReference type="Pfam" id="PF01040">
    <property type="entry name" value="UbiA"/>
    <property type="match status" value="1"/>
</dbReference>
<evidence type="ECO:0000256" key="5">
    <source>
        <dbReference type="SAM" id="Phobius"/>
    </source>
</evidence>
<dbReference type="GO" id="GO:0016765">
    <property type="term" value="F:transferase activity, transferring alkyl or aryl (other than methyl) groups"/>
    <property type="evidence" value="ECO:0007669"/>
    <property type="project" value="InterPro"/>
</dbReference>
<feature type="transmembrane region" description="Helical" evidence="5">
    <location>
        <begin position="79"/>
        <end position="100"/>
    </location>
</feature>
<organism evidence="6 7">
    <name type="scientific">Streptomyces qinzhouensis</name>
    <dbReference type="NCBI Taxonomy" id="2599401"/>
    <lineage>
        <taxon>Bacteria</taxon>
        <taxon>Bacillati</taxon>
        <taxon>Actinomycetota</taxon>
        <taxon>Actinomycetes</taxon>
        <taxon>Kitasatosporales</taxon>
        <taxon>Streptomycetaceae</taxon>
        <taxon>Streptomyces</taxon>
    </lineage>
</organism>
<evidence type="ECO:0000256" key="3">
    <source>
        <dbReference type="ARBA" id="ARBA00022989"/>
    </source>
</evidence>
<comment type="subcellular location">
    <subcellularLocation>
        <location evidence="1">Membrane</location>
        <topology evidence="1">Multi-pass membrane protein</topology>
    </subcellularLocation>
</comment>
<feature type="transmembrane region" description="Helical" evidence="5">
    <location>
        <begin position="270"/>
        <end position="287"/>
    </location>
</feature>
<dbReference type="Proteomes" id="UP000320580">
    <property type="component" value="Chromosome"/>
</dbReference>
<keyword evidence="2 5" id="KW-0812">Transmembrane</keyword>
<evidence type="ECO:0000313" key="6">
    <source>
        <dbReference type="EMBL" id="QDY80320.1"/>
    </source>
</evidence>
<feature type="transmembrane region" description="Helical" evidence="5">
    <location>
        <begin position="121"/>
        <end position="143"/>
    </location>
</feature>
<keyword evidence="4 5" id="KW-0472">Membrane</keyword>
<feature type="transmembrane region" description="Helical" evidence="5">
    <location>
        <begin position="234"/>
        <end position="258"/>
    </location>
</feature>
<dbReference type="Gene3D" id="1.10.357.140">
    <property type="entry name" value="UbiA prenyltransferase"/>
    <property type="match status" value="1"/>
</dbReference>
<feature type="transmembrane region" description="Helical" evidence="5">
    <location>
        <begin position="196"/>
        <end position="213"/>
    </location>
</feature>
<accession>A0A5B8JQW4</accession>
<sequence>MENRAVDIPKFSAAPVRVAAPPAFVPPRPAPAGPTDPRRRPVADLLALIRPGQWVKNLAVVPLVLLDTRHWTSSGAGRILWALAVFTLASAIVYVVNDLADRERDRLHPAKRHRPLAAGRIGTGGALALAAVLAGVLTAAVLLRPFAEWWPVTVYLLISVGYSRGLKHVPLLDAFIVASGFVLRLALGCAAVGRPVPYWLAVCVFSFCLLLSLGKRRHELTAAEMGHRPALSGYTIAFVDQLICLIAGLTAVSYLLFLREDPLFAGPADTLALLSALCALFGLARYLQVLLVEEGGGNPVRILLRDRVTLVNSALWAVLIGTALLLDATAA</sequence>
<keyword evidence="6" id="KW-0808">Transferase</keyword>
<feature type="transmembrane region" description="Helical" evidence="5">
    <location>
        <begin position="308"/>
        <end position="326"/>
    </location>
</feature>
<dbReference type="InterPro" id="IPR050475">
    <property type="entry name" value="Prenyltransferase_related"/>
</dbReference>
<reference evidence="6 7" key="1">
    <citation type="submission" date="2019-07" db="EMBL/GenBank/DDBJ databases">
        <authorList>
            <person name="Zhu P."/>
        </authorList>
    </citation>
    <scope>NUCLEOTIDE SEQUENCE [LARGE SCALE GENOMIC DNA]</scope>
    <source>
        <strain evidence="6 7">SSL-25</strain>
    </source>
</reference>
<dbReference type="EMBL" id="CP042266">
    <property type="protein sequence ID" value="QDY80320.1"/>
    <property type="molecule type" value="Genomic_DNA"/>
</dbReference>
<evidence type="ECO:0000313" key="7">
    <source>
        <dbReference type="Proteomes" id="UP000320580"/>
    </source>
</evidence>
<protein>
    <submittedName>
        <fullName evidence="6">Prenyltransferase</fullName>
    </submittedName>
</protein>
<dbReference type="KEGG" id="sqz:FQU76_31680"/>
<dbReference type="OrthoDB" id="9803632at2"/>
<dbReference type="InterPro" id="IPR000537">
    <property type="entry name" value="UbiA_prenyltransferase"/>
</dbReference>
<name>A0A5B8JQW4_9ACTN</name>
<dbReference type="PANTHER" id="PTHR42723:SF1">
    <property type="entry name" value="CHLOROPHYLL SYNTHASE, CHLOROPLASTIC"/>
    <property type="match status" value="1"/>
</dbReference>
<dbReference type="CDD" id="cd13963">
    <property type="entry name" value="PT_UbiA_2"/>
    <property type="match status" value="1"/>
</dbReference>
<evidence type="ECO:0000256" key="2">
    <source>
        <dbReference type="ARBA" id="ARBA00022692"/>
    </source>
</evidence>
<evidence type="ECO:0000256" key="4">
    <source>
        <dbReference type="ARBA" id="ARBA00023136"/>
    </source>
</evidence>
<dbReference type="PANTHER" id="PTHR42723">
    <property type="entry name" value="CHLOROPHYLL SYNTHASE"/>
    <property type="match status" value="1"/>
</dbReference>
<proteinExistence type="predicted"/>